<accession>A0A9Q8SWV9</accession>
<dbReference type="AlphaFoldDB" id="A0A9Q8SWV9"/>
<sequence>MPCDVSRSDPCWKCWSSSPSPGKKYICSCSQSKSCDINSGGQSVNTCNSSPASSTCSRPTLLFSTLLNPPTSCHLCPPRPPISESRCQTTVQLVTIDNLVPTSRSLRYLIPCPCCFRHLSSTRHLPSAPNSFLHLPHPSCVYQAHCRNTYSQPQGS</sequence>
<proteinExistence type="predicted"/>
<organism evidence="1 2">
    <name type="scientific">Colletotrichum lupini</name>
    <dbReference type="NCBI Taxonomy" id="145971"/>
    <lineage>
        <taxon>Eukaryota</taxon>
        <taxon>Fungi</taxon>
        <taxon>Dikarya</taxon>
        <taxon>Ascomycota</taxon>
        <taxon>Pezizomycotina</taxon>
        <taxon>Sordariomycetes</taxon>
        <taxon>Hypocreomycetidae</taxon>
        <taxon>Glomerellales</taxon>
        <taxon>Glomerellaceae</taxon>
        <taxon>Colletotrichum</taxon>
        <taxon>Colletotrichum acutatum species complex</taxon>
    </lineage>
</organism>
<protein>
    <submittedName>
        <fullName evidence="1">Uncharacterized protein</fullName>
    </submittedName>
</protein>
<dbReference type="EMBL" id="CP019477">
    <property type="protein sequence ID" value="UQC84595.1"/>
    <property type="molecule type" value="Genomic_DNA"/>
</dbReference>
<dbReference type="GeneID" id="73344078"/>
<dbReference type="KEGG" id="clup:CLUP02_10092"/>
<keyword evidence="2" id="KW-1185">Reference proteome</keyword>
<evidence type="ECO:0000313" key="1">
    <source>
        <dbReference type="EMBL" id="UQC84595.1"/>
    </source>
</evidence>
<dbReference type="Proteomes" id="UP000830671">
    <property type="component" value="Chromosome 5"/>
</dbReference>
<gene>
    <name evidence="1" type="ORF">CLUP02_10092</name>
</gene>
<dbReference type="RefSeq" id="XP_049146212.1">
    <property type="nucleotide sequence ID" value="XM_049289068.1"/>
</dbReference>
<reference evidence="1" key="1">
    <citation type="journal article" date="2021" name="Mol. Plant Microbe Interact.">
        <title>Complete Genome Sequence of the Plant-Pathogenic Fungus Colletotrichum lupini.</title>
        <authorList>
            <person name="Baroncelli R."/>
            <person name="Pensec F."/>
            <person name="Da Lio D."/>
            <person name="Boufleur T."/>
            <person name="Vicente I."/>
            <person name="Sarrocco S."/>
            <person name="Picot A."/>
            <person name="Baraldi E."/>
            <person name="Sukno S."/>
            <person name="Thon M."/>
            <person name="Le Floch G."/>
        </authorList>
    </citation>
    <scope>NUCLEOTIDE SEQUENCE</scope>
    <source>
        <strain evidence="1">IMI 504893</strain>
    </source>
</reference>
<name>A0A9Q8SWV9_9PEZI</name>
<evidence type="ECO:0000313" key="2">
    <source>
        <dbReference type="Proteomes" id="UP000830671"/>
    </source>
</evidence>